<dbReference type="EMBL" id="CM040470">
    <property type="protein sequence ID" value="MCI4388169.1"/>
    <property type="molecule type" value="Genomic_DNA"/>
</dbReference>
<protein>
    <submittedName>
        <fullName evidence="1">Uncharacterized protein</fullName>
    </submittedName>
</protein>
<evidence type="ECO:0000313" key="2">
    <source>
        <dbReference type="Proteomes" id="UP000829447"/>
    </source>
</evidence>
<name>A0ACC5XA90_PANGG</name>
<accession>A0ACC5XA90</accession>
<sequence length="163" mass="17847">MENVAEFTGKRHSAKKSWVDVFEKMGLNRIVTPSQIAKKWDNLKRKYKVGAPLSSYRNRDSGEVTAATWPWFSAMHEAIGGRPSIETPVLIDACDAEVTGYAAVASDMGSSPPAAVSQASVEEEEESSSPSSTNSLRQEDEPTTLSCLPPPKRRRSNRVFSGE</sequence>
<proteinExistence type="predicted"/>
<keyword evidence="2" id="KW-1185">Reference proteome</keyword>
<evidence type="ECO:0000313" key="1">
    <source>
        <dbReference type="EMBL" id="MCI4388169.1"/>
    </source>
</evidence>
<organism evidence="1 2">
    <name type="scientific">Pangasianodon gigas</name>
    <name type="common">Mekong giant catfish</name>
    <name type="synonym">Pangasius gigas</name>
    <dbReference type="NCBI Taxonomy" id="30993"/>
    <lineage>
        <taxon>Eukaryota</taxon>
        <taxon>Metazoa</taxon>
        <taxon>Chordata</taxon>
        <taxon>Craniata</taxon>
        <taxon>Vertebrata</taxon>
        <taxon>Euteleostomi</taxon>
        <taxon>Actinopterygii</taxon>
        <taxon>Neopterygii</taxon>
        <taxon>Teleostei</taxon>
        <taxon>Ostariophysi</taxon>
        <taxon>Siluriformes</taxon>
        <taxon>Pangasiidae</taxon>
        <taxon>Pangasianodon</taxon>
    </lineage>
</organism>
<reference evidence="1 2" key="1">
    <citation type="journal article" date="2022" name="bioRxiv">
        <title>An ancient truncated duplication of the anti-Mullerian hormone receptor type 2 gene is a potential conserved master sex determinant in the Pangasiidae catfish family.</title>
        <authorList>
            <person name="Wen M."/>
            <person name="Pan Q."/>
            <person name="Jouanno E."/>
            <person name="Montfort J."/>
            <person name="Zahm M."/>
            <person name="Cabau C."/>
            <person name="Klopp C."/>
            <person name="Iampietro C."/>
            <person name="Roques C."/>
            <person name="Bouchez O."/>
            <person name="Castinel A."/>
            <person name="Donnadieu C."/>
            <person name="Parrinello H."/>
            <person name="Poncet C."/>
            <person name="Belmonte E."/>
            <person name="Gautier V."/>
            <person name="Avarre J.-C."/>
            <person name="Dugue R."/>
            <person name="Gustiano R."/>
            <person name="Ha T.T.T."/>
            <person name="Campet M."/>
            <person name="Sriphairoj K."/>
            <person name="Ribolli J."/>
            <person name="de Almeida F.L."/>
            <person name="Desvignes T."/>
            <person name="Postlethwait J.H."/>
            <person name="Bucao C.F."/>
            <person name="Robinson-Rechavi M."/>
            <person name="Bobe J."/>
            <person name="Herpin A."/>
            <person name="Guiguen Y."/>
        </authorList>
    </citation>
    <scope>NUCLEOTIDE SEQUENCE [LARGE SCALE GENOMIC DNA]</scope>
    <source>
        <strain evidence="1">YG-Dec2019</strain>
    </source>
</reference>
<comment type="caution">
    <text evidence="1">The sequence shown here is derived from an EMBL/GenBank/DDBJ whole genome shotgun (WGS) entry which is preliminary data.</text>
</comment>
<gene>
    <name evidence="1" type="ORF">PGIGA_G00082490</name>
</gene>
<dbReference type="Proteomes" id="UP000829447">
    <property type="component" value="Linkage Group LG17"/>
</dbReference>